<feature type="transmembrane region" description="Helical" evidence="6">
    <location>
        <begin position="231"/>
        <end position="251"/>
    </location>
</feature>
<proteinExistence type="inferred from homology"/>
<evidence type="ECO:0000256" key="4">
    <source>
        <dbReference type="ARBA" id="ARBA00023136"/>
    </source>
</evidence>
<keyword evidence="2 6" id="KW-0812">Transmembrane</keyword>
<keyword evidence="6" id="KW-0813">Transport</keyword>
<evidence type="ECO:0000313" key="9">
    <source>
        <dbReference type="Proteomes" id="UP000601027"/>
    </source>
</evidence>
<feature type="transmembrane region" description="Helical" evidence="6">
    <location>
        <begin position="62"/>
        <end position="85"/>
    </location>
</feature>
<evidence type="ECO:0000256" key="5">
    <source>
        <dbReference type="ARBA" id="ARBA00023251"/>
    </source>
</evidence>
<evidence type="ECO:0000259" key="7">
    <source>
        <dbReference type="PROSITE" id="PS51012"/>
    </source>
</evidence>
<dbReference type="InterPro" id="IPR013525">
    <property type="entry name" value="ABC2_TM"/>
</dbReference>
<dbReference type="RefSeq" id="WP_203176675.1">
    <property type="nucleotide sequence ID" value="NZ_JAEVHM010000086.1"/>
</dbReference>
<evidence type="ECO:0000256" key="3">
    <source>
        <dbReference type="ARBA" id="ARBA00022989"/>
    </source>
</evidence>
<comment type="caution">
    <text evidence="8">The sequence shown here is derived from an EMBL/GenBank/DDBJ whole genome shotgun (WGS) entry which is preliminary data.</text>
</comment>
<dbReference type="EMBL" id="JAEVHM010000086">
    <property type="protein sequence ID" value="MBM0233568.1"/>
    <property type="molecule type" value="Genomic_DNA"/>
</dbReference>
<dbReference type="InterPro" id="IPR000412">
    <property type="entry name" value="ABC_2_transport"/>
</dbReference>
<feature type="transmembrane region" description="Helical" evidence="6">
    <location>
        <begin position="24"/>
        <end position="42"/>
    </location>
</feature>
<evidence type="ECO:0000256" key="6">
    <source>
        <dbReference type="RuleBase" id="RU361157"/>
    </source>
</evidence>
<comment type="subcellular location">
    <subcellularLocation>
        <location evidence="6">Cell membrane</location>
        <topology evidence="6">Multi-pass membrane protein</topology>
    </subcellularLocation>
    <subcellularLocation>
        <location evidence="1">Membrane</location>
        <topology evidence="1">Multi-pass membrane protein</topology>
    </subcellularLocation>
</comment>
<dbReference type="Proteomes" id="UP000601027">
    <property type="component" value="Unassembled WGS sequence"/>
</dbReference>
<organism evidence="8 9">
    <name type="scientific">Micromonospora parastrephiae</name>
    <dbReference type="NCBI Taxonomy" id="2806101"/>
    <lineage>
        <taxon>Bacteria</taxon>
        <taxon>Bacillati</taxon>
        <taxon>Actinomycetota</taxon>
        <taxon>Actinomycetes</taxon>
        <taxon>Micromonosporales</taxon>
        <taxon>Micromonosporaceae</taxon>
        <taxon>Micromonospora</taxon>
    </lineage>
</organism>
<keyword evidence="5" id="KW-0046">Antibiotic resistance</keyword>
<feature type="transmembrane region" description="Helical" evidence="6">
    <location>
        <begin position="176"/>
        <end position="196"/>
    </location>
</feature>
<keyword evidence="4 6" id="KW-0472">Membrane</keyword>
<protein>
    <recommendedName>
        <fullName evidence="6">Transport permease protein</fullName>
    </recommendedName>
</protein>
<evidence type="ECO:0000256" key="1">
    <source>
        <dbReference type="ARBA" id="ARBA00004141"/>
    </source>
</evidence>
<dbReference type="PANTHER" id="PTHR43077:SF10">
    <property type="entry name" value="TRANSPORT PERMEASE PROTEIN"/>
    <property type="match status" value="1"/>
</dbReference>
<dbReference type="InterPro" id="IPR047817">
    <property type="entry name" value="ABC2_TM_bact-type"/>
</dbReference>
<dbReference type="PROSITE" id="PS51012">
    <property type="entry name" value="ABC_TM2"/>
    <property type="match status" value="1"/>
</dbReference>
<dbReference type="InterPro" id="IPR051328">
    <property type="entry name" value="T7SS_ABC-Transporter"/>
</dbReference>
<evidence type="ECO:0000313" key="8">
    <source>
        <dbReference type="EMBL" id="MBM0233568.1"/>
    </source>
</evidence>
<reference evidence="8 9" key="1">
    <citation type="submission" date="2021-01" db="EMBL/GenBank/DDBJ databases">
        <title>Draft genome sequence of Micromonospora sp. strain STR1_7.</title>
        <authorList>
            <person name="Karlyshev A."/>
            <person name="Jawad R."/>
        </authorList>
    </citation>
    <scope>NUCLEOTIDE SEQUENCE [LARGE SCALE GENOMIC DNA]</scope>
    <source>
        <strain evidence="8 9">STR1-7</strain>
    </source>
</reference>
<feature type="transmembrane region" description="Helical" evidence="6">
    <location>
        <begin position="106"/>
        <end position="131"/>
    </location>
</feature>
<accession>A0ABS1XWF5</accession>
<feature type="transmembrane region" description="Helical" evidence="6">
    <location>
        <begin position="143"/>
        <end position="164"/>
    </location>
</feature>
<keyword evidence="3 6" id="KW-1133">Transmembrane helix</keyword>
<keyword evidence="6" id="KW-1003">Cell membrane</keyword>
<dbReference type="PANTHER" id="PTHR43077">
    <property type="entry name" value="TRANSPORT PERMEASE YVFS-RELATED"/>
    <property type="match status" value="1"/>
</dbReference>
<keyword evidence="9" id="KW-1185">Reference proteome</keyword>
<comment type="similarity">
    <text evidence="6">Belongs to the ABC-2 integral membrane protein family.</text>
</comment>
<name>A0ABS1XWF5_9ACTN</name>
<gene>
    <name evidence="8" type="ORF">JNW91_17925</name>
</gene>
<feature type="domain" description="ABC transmembrane type-2" evidence="7">
    <location>
        <begin position="25"/>
        <end position="257"/>
    </location>
</feature>
<dbReference type="PIRSF" id="PIRSF006648">
    <property type="entry name" value="DrrB"/>
    <property type="match status" value="1"/>
</dbReference>
<sequence>MTALAGTTWTLLLRNLREGGRSPVIAFVFPVLFPLFVITLVASSYERMAVIPGFPVTPYAAYMAPGMLLFTGMMGSGYSATALMLDAQTGFLDRLRLSPARPMAVLFSRVLFDAVRVVPAVIVVLGVAVALGARVESGPLGMLAILLICSGWSVAYGGLFYVVALRTGNPQAPLAMAPLSVLLLFASPAAAPPLLLQDWLAGLVGWNPFTYVIEGVRALMTGPLDGSTQTALLRAAAVIVALTVVSQLVVVPSFKKLVED</sequence>
<evidence type="ECO:0000256" key="2">
    <source>
        <dbReference type="ARBA" id="ARBA00022692"/>
    </source>
</evidence>
<dbReference type="Pfam" id="PF01061">
    <property type="entry name" value="ABC2_membrane"/>
    <property type="match status" value="1"/>
</dbReference>